<gene>
    <name evidence="2" type="ORF">EVAR_12056_1</name>
</gene>
<dbReference type="Proteomes" id="UP000299102">
    <property type="component" value="Unassembled WGS sequence"/>
</dbReference>
<sequence length="112" mass="12211">MTTVLQESLQQKHRFNGVTEDGAAGSAAPRPRPTSAPFSLRDVVSLMRPSAAHLPRGVLGTAPSSAFVYLSGPLRRRKHFIRCAKSAQSWGPSGRAVVRRRRINAETGVLYE</sequence>
<evidence type="ECO:0000313" key="2">
    <source>
        <dbReference type="EMBL" id="GBP21455.1"/>
    </source>
</evidence>
<dbReference type="AlphaFoldDB" id="A0A4C1U4Y3"/>
<feature type="region of interest" description="Disordered" evidence="1">
    <location>
        <begin position="1"/>
        <end position="36"/>
    </location>
</feature>
<evidence type="ECO:0000313" key="3">
    <source>
        <dbReference type="Proteomes" id="UP000299102"/>
    </source>
</evidence>
<dbReference type="EMBL" id="BGZK01000129">
    <property type="protein sequence ID" value="GBP21455.1"/>
    <property type="molecule type" value="Genomic_DNA"/>
</dbReference>
<feature type="compositionally biased region" description="Low complexity" evidence="1">
    <location>
        <begin position="22"/>
        <end position="36"/>
    </location>
</feature>
<evidence type="ECO:0000256" key="1">
    <source>
        <dbReference type="SAM" id="MobiDB-lite"/>
    </source>
</evidence>
<keyword evidence="3" id="KW-1185">Reference proteome</keyword>
<organism evidence="2 3">
    <name type="scientific">Eumeta variegata</name>
    <name type="common">Bagworm moth</name>
    <name type="synonym">Eumeta japonica</name>
    <dbReference type="NCBI Taxonomy" id="151549"/>
    <lineage>
        <taxon>Eukaryota</taxon>
        <taxon>Metazoa</taxon>
        <taxon>Ecdysozoa</taxon>
        <taxon>Arthropoda</taxon>
        <taxon>Hexapoda</taxon>
        <taxon>Insecta</taxon>
        <taxon>Pterygota</taxon>
        <taxon>Neoptera</taxon>
        <taxon>Endopterygota</taxon>
        <taxon>Lepidoptera</taxon>
        <taxon>Glossata</taxon>
        <taxon>Ditrysia</taxon>
        <taxon>Tineoidea</taxon>
        <taxon>Psychidae</taxon>
        <taxon>Oiketicinae</taxon>
        <taxon>Eumeta</taxon>
    </lineage>
</organism>
<accession>A0A4C1U4Y3</accession>
<comment type="caution">
    <text evidence="2">The sequence shown here is derived from an EMBL/GenBank/DDBJ whole genome shotgun (WGS) entry which is preliminary data.</text>
</comment>
<protein>
    <submittedName>
        <fullName evidence="2">Uncharacterized protein</fullName>
    </submittedName>
</protein>
<name>A0A4C1U4Y3_EUMVA</name>
<proteinExistence type="predicted"/>
<reference evidence="2 3" key="1">
    <citation type="journal article" date="2019" name="Commun. Biol.">
        <title>The bagworm genome reveals a unique fibroin gene that provides high tensile strength.</title>
        <authorList>
            <person name="Kono N."/>
            <person name="Nakamura H."/>
            <person name="Ohtoshi R."/>
            <person name="Tomita M."/>
            <person name="Numata K."/>
            <person name="Arakawa K."/>
        </authorList>
    </citation>
    <scope>NUCLEOTIDE SEQUENCE [LARGE SCALE GENOMIC DNA]</scope>
</reference>